<comment type="similarity">
    <text evidence="1 5">Belongs to the acetyltransferase family. RimI subfamily.</text>
</comment>
<proteinExistence type="inferred from homology"/>
<name>A0ABY5VLY0_9FIRM</name>
<dbReference type="Proteomes" id="UP001060164">
    <property type="component" value="Chromosome"/>
</dbReference>
<dbReference type="Gene3D" id="3.40.630.30">
    <property type="match status" value="1"/>
</dbReference>
<dbReference type="PANTHER" id="PTHR43420:SF44">
    <property type="entry name" value="ACETYLTRANSFERASE YPEA"/>
    <property type="match status" value="1"/>
</dbReference>
<evidence type="ECO:0000256" key="4">
    <source>
        <dbReference type="ARBA" id="ARBA00023315"/>
    </source>
</evidence>
<sequence>MTIRDMQIDDLEQVMPIETENFSVPWTKTGFFTFLIREDAIFLVAEDDQEILGYCGVLTVLDEGDITNVAVRKDRQGEGIGKLLVQELIRKASDAGVTTIHLEVRESNTPAIRLYEKLGFVQLGVRRNYYEEPAEDGIMMVRR</sequence>
<gene>
    <name evidence="7" type="primary">rimI</name>
    <name evidence="7" type="ORF">NQ502_12270</name>
</gene>
<evidence type="ECO:0000259" key="6">
    <source>
        <dbReference type="PROSITE" id="PS51186"/>
    </source>
</evidence>
<dbReference type="SUPFAM" id="SSF55729">
    <property type="entry name" value="Acyl-CoA N-acyltransferases (Nat)"/>
    <property type="match status" value="1"/>
</dbReference>
<dbReference type="InterPro" id="IPR016181">
    <property type="entry name" value="Acyl_CoA_acyltransferase"/>
</dbReference>
<dbReference type="CDD" id="cd04301">
    <property type="entry name" value="NAT_SF"/>
    <property type="match status" value="1"/>
</dbReference>
<dbReference type="InterPro" id="IPR050680">
    <property type="entry name" value="YpeA/RimI_acetyltransf"/>
</dbReference>
<evidence type="ECO:0000256" key="1">
    <source>
        <dbReference type="ARBA" id="ARBA00005395"/>
    </source>
</evidence>
<accession>A0ABY5VLY0</accession>
<keyword evidence="4 7" id="KW-0012">Acyltransferase</keyword>
<keyword evidence="7" id="KW-0689">Ribosomal protein</keyword>
<keyword evidence="2 5" id="KW-0963">Cytoplasm</keyword>
<dbReference type="InterPro" id="IPR006464">
    <property type="entry name" value="AcTrfase_RimI/Ard1"/>
</dbReference>
<keyword evidence="7" id="KW-0687">Ribonucleoprotein</keyword>
<evidence type="ECO:0000313" key="8">
    <source>
        <dbReference type="Proteomes" id="UP001060164"/>
    </source>
</evidence>
<dbReference type="PROSITE" id="PS51186">
    <property type="entry name" value="GNAT"/>
    <property type="match status" value="1"/>
</dbReference>
<keyword evidence="3 7" id="KW-0808">Transferase</keyword>
<dbReference type="GO" id="GO:0005840">
    <property type="term" value="C:ribosome"/>
    <property type="evidence" value="ECO:0007669"/>
    <property type="project" value="UniProtKB-KW"/>
</dbReference>
<evidence type="ECO:0000256" key="3">
    <source>
        <dbReference type="ARBA" id="ARBA00022679"/>
    </source>
</evidence>
<reference evidence="7" key="1">
    <citation type="journal article" date="2022" name="Cell">
        <title>Design, construction, and in vivo augmentation of a complex gut microbiome.</title>
        <authorList>
            <person name="Cheng A.G."/>
            <person name="Ho P.Y."/>
            <person name="Aranda-Diaz A."/>
            <person name="Jain S."/>
            <person name="Yu F.B."/>
            <person name="Meng X."/>
            <person name="Wang M."/>
            <person name="Iakiviak M."/>
            <person name="Nagashima K."/>
            <person name="Zhao A."/>
            <person name="Murugkar P."/>
            <person name="Patil A."/>
            <person name="Atabakhsh K."/>
            <person name="Weakley A."/>
            <person name="Yan J."/>
            <person name="Brumbaugh A.R."/>
            <person name="Higginbottom S."/>
            <person name="Dimas A."/>
            <person name="Shiver A.L."/>
            <person name="Deutschbauer A."/>
            <person name="Neff N."/>
            <person name="Sonnenburg J.L."/>
            <person name="Huang K.C."/>
            <person name="Fischbach M.A."/>
        </authorList>
    </citation>
    <scope>NUCLEOTIDE SEQUENCE</scope>
    <source>
        <strain evidence="7">DSM 19829</strain>
    </source>
</reference>
<dbReference type="PANTHER" id="PTHR43420">
    <property type="entry name" value="ACETYLTRANSFERASE"/>
    <property type="match status" value="1"/>
</dbReference>
<dbReference type="EC" id="2.3.1.266" evidence="5"/>
<evidence type="ECO:0000256" key="5">
    <source>
        <dbReference type="RuleBase" id="RU363094"/>
    </source>
</evidence>
<dbReference type="InterPro" id="IPR000182">
    <property type="entry name" value="GNAT_dom"/>
</dbReference>
<evidence type="ECO:0000313" key="7">
    <source>
        <dbReference type="EMBL" id="UWP61412.1"/>
    </source>
</evidence>
<dbReference type="NCBIfam" id="TIGR01575">
    <property type="entry name" value="rimI"/>
    <property type="match status" value="1"/>
</dbReference>
<organism evidence="7 8">
    <name type="scientific">Ruminococcus gauvreauii</name>
    <dbReference type="NCBI Taxonomy" id="438033"/>
    <lineage>
        <taxon>Bacteria</taxon>
        <taxon>Bacillati</taxon>
        <taxon>Bacillota</taxon>
        <taxon>Clostridia</taxon>
        <taxon>Eubacteriales</taxon>
        <taxon>Oscillospiraceae</taxon>
        <taxon>Ruminococcus</taxon>
    </lineage>
</organism>
<keyword evidence="8" id="KW-1185">Reference proteome</keyword>
<dbReference type="GO" id="GO:0008999">
    <property type="term" value="F:protein-N-terminal-alanine acetyltransferase activity"/>
    <property type="evidence" value="ECO:0007669"/>
    <property type="project" value="UniProtKB-EC"/>
</dbReference>
<feature type="domain" description="N-acetyltransferase" evidence="6">
    <location>
        <begin position="1"/>
        <end position="143"/>
    </location>
</feature>
<comment type="catalytic activity">
    <reaction evidence="5">
        <text>N-terminal L-alanyl-[ribosomal protein bS18] + acetyl-CoA = N-terminal N(alpha)-acetyl-L-alanyl-[ribosomal protein bS18] + CoA + H(+)</text>
        <dbReference type="Rhea" id="RHEA:43756"/>
        <dbReference type="Rhea" id="RHEA-COMP:10676"/>
        <dbReference type="Rhea" id="RHEA-COMP:10677"/>
        <dbReference type="ChEBI" id="CHEBI:15378"/>
        <dbReference type="ChEBI" id="CHEBI:57287"/>
        <dbReference type="ChEBI" id="CHEBI:57288"/>
        <dbReference type="ChEBI" id="CHEBI:64718"/>
        <dbReference type="ChEBI" id="CHEBI:83683"/>
        <dbReference type="EC" id="2.3.1.266"/>
    </reaction>
</comment>
<comment type="subcellular location">
    <subcellularLocation>
        <location evidence="5">Cytoplasm</location>
    </subcellularLocation>
</comment>
<protein>
    <recommendedName>
        <fullName evidence="5">[Ribosomal protein bS18]-alanine N-acetyltransferase</fullName>
        <ecNumber evidence="5">2.3.1.266</ecNumber>
    </recommendedName>
</protein>
<dbReference type="EMBL" id="CP102290">
    <property type="protein sequence ID" value="UWP61412.1"/>
    <property type="molecule type" value="Genomic_DNA"/>
</dbReference>
<comment type="function">
    <text evidence="5">Acetylates the N-terminal alanine of ribosomal protein bS18.</text>
</comment>
<evidence type="ECO:0000256" key="2">
    <source>
        <dbReference type="ARBA" id="ARBA00022490"/>
    </source>
</evidence>
<dbReference type="Pfam" id="PF00583">
    <property type="entry name" value="Acetyltransf_1"/>
    <property type="match status" value="1"/>
</dbReference>